<dbReference type="InterPro" id="IPR050352">
    <property type="entry name" value="ABCG_transporters"/>
</dbReference>
<dbReference type="Gene3D" id="3.40.50.300">
    <property type="entry name" value="P-loop containing nucleotide triphosphate hydrolases"/>
    <property type="match status" value="1"/>
</dbReference>
<keyword evidence="4" id="KW-1133">Transmembrane helix</keyword>
<dbReference type="Pfam" id="PF00005">
    <property type="entry name" value="ABC_tran"/>
    <property type="match status" value="1"/>
</dbReference>
<dbReference type="SUPFAM" id="SSF52540">
    <property type="entry name" value="P-loop containing nucleoside triphosphate hydrolases"/>
    <property type="match status" value="1"/>
</dbReference>
<protein>
    <submittedName>
        <fullName evidence="8">Uncharacterized protein</fullName>
    </submittedName>
</protein>
<reference evidence="8 9" key="1">
    <citation type="submission" date="2020-08" db="EMBL/GenBank/DDBJ databases">
        <title>Plant Genome Project.</title>
        <authorList>
            <person name="Zhang R.-G."/>
        </authorList>
    </citation>
    <scope>NUCLEOTIDE SEQUENCE [LARGE SCALE GENOMIC DNA]</scope>
    <source>
        <tissue evidence="8">Rhizome</tissue>
    </source>
</reference>
<proteinExistence type="predicted"/>
<dbReference type="InterPro" id="IPR036312">
    <property type="entry name" value="Bifun_inhib/LTP/seed_sf"/>
</dbReference>
<evidence type="ECO:0000313" key="8">
    <source>
        <dbReference type="EMBL" id="KAG6469727.1"/>
    </source>
</evidence>
<evidence type="ECO:0000313" key="9">
    <source>
        <dbReference type="Proteomes" id="UP000734854"/>
    </source>
</evidence>
<dbReference type="Gene3D" id="1.10.110.10">
    <property type="entry name" value="Plant lipid-transfer and hydrophobic proteins"/>
    <property type="match status" value="1"/>
</dbReference>
<sequence length="181" mass="19816">MQDDLLYLMLTVEETLMFSVEFRLSCSVSAIKKISKVQVLINQLGLHAITGTLIGDEIHHGISSGEQCRVSINIDIIHDTILLFLDEPTSCLDSTNGSTLSPTPPPVINPPPASFPVDNLKVWARVGLFSRRVNVEDGDPAANQYCQMPQGIVDLEAAVYLCTAIKLKLLNVYLALQLPLT</sequence>
<comment type="caution">
    <text evidence="8">The sequence shown here is derived from an EMBL/GenBank/DDBJ whole genome shotgun (WGS) entry which is preliminary data.</text>
</comment>
<evidence type="ECO:0000256" key="2">
    <source>
        <dbReference type="ARBA" id="ARBA00022448"/>
    </source>
</evidence>
<gene>
    <name evidence="8" type="ORF">ZIOFF_070657</name>
</gene>
<dbReference type="EMBL" id="JACMSC010000021">
    <property type="protein sequence ID" value="KAG6469727.1"/>
    <property type="molecule type" value="Genomic_DNA"/>
</dbReference>
<dbReference type="AlphaFoldDB" id="A0A8J5EB03"/>
<evidence type="ECO:0000259" key="6">
    <source>
        <dbReference type="Pfam" id="PF00005"/>
    </source>
</evidence>
<dbReference type="SUPFAM" id="SSF47699">
    <property type="entry name" value="Bifunctional inhibitor/lipid-transfer protein/seed storage 2S albumin"/>
    <property type="match status" value="1"/>
</dbReference>
<keyword evidence="2" id="KW-0813">Transport</keyword>
<name>A0A8J5EB03_ZINOF</name>
<keyword evidence="3" id="KW-0812">Transmembrane</keyword>
<dbReference type="InterPro" id="IPR027417">
    <property type="entry name" value="P-loop_NTPase"/>
</dbReference>
<keyword evidence="9" id="KW-1185">Reference proteome</keyword>
<accession>A0A8J5EB03</accession>
<dbReference type="Proteomes" id="UP000734854">
    <property type="component" value="Unassembled WGS sequence"/>
</dbReference>
<dbReference type="GO" id="GO:0016887">
    <property type="term" value="F:ATP hydrolysis activity"/>
    <property type="evidence" value="ECO:0007669"/>
    <property type="project" value="InterPro"/>
</dbReference>
<evidence type="ECO:0000259" key="7">
    <source>
        <dbReference type="Pfam" id="PF14547"/>
    </source>
</evidence>
<evidence type="ECO:0000256" key="5">
    <source>
        <dbReference type="ARBA" id="ARBA00023136"/>
    </source>
</evidence>
<evidence type="ECO:0000256" key="3">
    <source>
        <dbReference type="ARBA" id="ARBA00022692"/>
    </source>
</evidence>
<dbReference type="GO" id="GO:0042626">
    <property type="term" value="F:ATPase-coupled transmembrane transporter activity"/>
    <property type="evidence" value="ECO:0007669"/>
    <property type="project" value="TreeGrafter"/>
</dbReference>
<dbReference type="GO" id="GO:0016020">
    <property type="term" value="C:membrane"/>
    <property type="evidence" value="ECO:0007669"/>
    <property type="project" value="UniProtKB-SubCell"/>
</dbReference>
<feature type="domain" description="Hydrophobic seed protein" evidence="7">
    <location>
        <begin position="116"/>
        <end position="176"/>
    </location>
</feature>
<keyword evidence="5" id="KW-0472">Membrane</keyword>
<evidence type="ECO:0000256" key="4">
    <source>
        <dbReference type="ARBA" id="ARBA00022989"/>
    </source>
</evidence>
<dbReference type="Pfam" id="PF14547">
    <property type="entry name" value="Hydrophob_seed"/>
    <property type="match status" value="1"/>
</dbReference>
<organism evidence="8 9">
    <name type="scientific">Zingiber officinale</name>
    <name type="common">Ginger</name>
    <name type="synonym">Amomum zingiber</name>
    <dbReference type="NCBI Taxonomy" id="94328"/>
    <lineage>
        <taxon>Eukaryota</taxon>
        <taxon>Viridiplantae</taxon>
        <taxon>Streptophyta</taxon>
        <taxon>Embryophyta</taxon>
        <taxon>Tracheophyta</taxon>
        <taxon>Spermatophyta</taxon>
        <taxon>Magnoliopsida</taxon>
        <taxon>Liliopsida</taxon>
        <taxon>Zingiberales</taxon>
        <taxon>Zingiberaceae</taxon>
        <taxon>Zingiber</taxon>
    </lineage>
</organism>
<comment type="subcellular location">
    <subcellularLocation>
        <location evidence="1">Membrane</location>
        <topology evidence="1">Multi-pass membrane protein</topology>
    </subcellularLocation>
</comment>
<feature type="domain" description="ABC transporter" evidence="6">
    <location>
        <begin position="2"/>
        <end position="90"/>
    </location>
</feature>
<dbReference type="GO" id="GO:0005524">
    <property type="term" value="F:ATP binding"/>
    <property type="evidence" value="ECO:0007669"/>
    <property type="project" value="InterPro"/>
</dbReference>
<dbReference type="PANTHER" id="PTHR48041:SF11">
    <property type="entry name" value="ABC TRANSPORTER G FAMILY MEMBER 16"/>
    <property type="match status" value="1"/>
</dbReference>
<evidence type="ECO:0000256" key="1">
    <source>
        <dbReference type="ARBA" id="ARBA00004141"/>
    </source>
</evidence>
<dbReference type="InterPro" id="IPR027923">
    <property type="entry name" value="Hydrophob_seed_dom"/>
</dbReference>
<dbReference type="InterPro" id="IPR003439">
    <property type="entry name" value="ABC_transporter-like_ATP-bd"/>
</dbReference>
<dbReference type="PANTHER" id="PTHR48041">
    <property type="entry name" value="ABC TRANSPORTER G FAMILY MEMBER 28"/>
    <property type="match status" value="1"/>
</dbReference>